<name>A0A8J5IT24_9STRA</name>
<protein>
    <submittedName>
        <fullName evidence="1">Uncharacterized protein</fullName>
    </submittedName>
</protein>
<organism evidence="1 2">
    <name type="scientific">Phytophthora aleatoria</name>
    <dbReference type="NCBI Taxonomy" id="2496075"/>
    <lineage>
        <taxon>Eukaryota</taxon>
        <taxon>Sar</taxon>
        <taxon>Stramenopiles</taxon>
        <taxon>Oomycota</taxon>
        <taxon>Peronosporomycetes</taxon>
        <taxon>Peronosporales</taxon>
        <taxon>Peronosporaceae</taxon>
        <taxon>Phytophthora</taxon>
    </lineage>
</organism>
<dbReference type="AlphaFoldDB" id="A0A8J5IT24"/>
<evidence type="ECO:0000313" key="1">
    <source>
        <dbReference type="EMBL" id="KAG6944380.1"/>
    </source>
</evidence>
<proteinExistence type="predicted"/>
<reference evidence="1" key="1">
    <citation type="submission" date="2021-01" db="EMBL/GenBank/DDBJ databases">
        <title>Phytophthora aleatoria, a newly-described species from Pinus radiata is distinct from Phytophthora cactorum isolates based on comparative genomics.</title>
        <authorList>
            <person name="Mcdougal R."/>
            <person name="Panda P."/>
            <person name="Williams N."/>
            <person name="Studholme D.J."/>
        </authorList>
    </citation>
    <scope>NUCLEOTIDE SEQUENCE</scope>
    <source>
        <strain evidence="1">NZFS 4037</strain>
    </source>
</reference>
<gene>
    <name evidence="1" type="ORF">JG688_00017110</name>
</gene>
<evidence type="ECO:0000313" key="2">
    <source>
        <dbReference type="Proteomes" id="UP000709295"/>
    </source>
</evidence>
<feature type="non-terminal residue" evidence="1">
    <location>
        <position position="1"/>
    </location>
</feature>
<dbReference type="Proteomes" id="UP000709295">
    <property type="component" value="Unassembled WGS sequence"/>
</dbReference>
<keyword evidence="2" id="KW-1185">Reference proteome</keyword>
<sequence length="107" mass="10916">LQDLGRLRLNNIRELEEVLVSLLKGRNDSSAKALLNSSGTKGTPTVAATLVAEAKAGLNKTDRTVASDATTIAATGGTTTVGIIATTAVASDASKTDSARILDVHRG</sequence>
<comment type="caution">
    <text evidence="1">The sequence shown here is derived from an EMBL/GenBank/DDBJ whole genome shotgun (WGS) entry which is preliminary data.</text>
</comment>
<accession>A0A8J5IT24</accession>
<dbReference type="EMBL" id="JAENGY010002386">
    <property type="protein sequence ID" value="KAG6944380.1"/>
    <property type="molecule type" value="Genomic_DNA"/>
</dbReference>